<gene>
    <name evidence="1" type="ORF">BEP19_01515</name>
</gene>
<proteinExistence type="predicted"/>
<evidence type="ECO:0000313" key="1">
    <source>
        <dbReference type="EMBL" id="RKD25648.1"/>
    </source>
</evidence>
<evidence type="ECO:0000313" key="2">
    <source>
        <dbReference type="Proteomes" id="UP000284219"/>
    </source>
</evidence>
<dbReference type="OrthoDB" id="1679631at2"/>
<comment type="caution">
    <text evidence="1">The sequence shown here is derived from an EMBL/GenBank/DDBJ whole genome shotgun (WGS) entry which is preliminary data.</text>
</comment>
<organism evidence="1 2">
    <name type="scientific">Ammoniphilus oxalaticus</name>
    <dbReference type="NCBI Taxonomy" id="66863"/>
    <lineage>
        <taxon>Bacteria</taxon>
        <taxon>Bacillati</taxon>
        <taxon>Bacillota</taxon>
        <taxon>Bacilli</taxon>
        <taxon>Bacillales</taxon>
        <taxon>Paenibacillaceae</taxon>
        <taxon>Aneurinibacillus group</taxon>
        <taxon>Ammoniphilus</taxon>
    </lineage>
</organism>
<reference evidence="1 2" key="1">
    <citation type="submission" date="2016-08" db="EMBL/GenBank/DDBJ databases">
        <title>Novel Firmicute Genomes.</title>
        <authorList>
            <person name="Poppleton D.I."/>
            <person name="Gribaldo S."/>
        </authorList>
    </citation>
    <scope>NUCLEOTIDE SEQUENCE [LARGE SCALE GENOMIC DNA]</scope>
    <source>
        <strain evidence="1 2">RAOx-1</strain>
    </source>
</reference>
<dbReference type="AlphaFoldDB" id="A0A419SMX6"/>
<protein>
    <submittedName>
        <fullName evidence="1">Stage V sporulation protein AE</fullName>
    </submittedName>
</protein>
<accession>A0A419SMX6</accession>
<dbReference type="EMBL" id="MCHY01000006">
    <property type="protein sequence ID" value="RKD25648.1"/>
    <property type="molecule type" value="Genomic_DNA"/>
</dbReference>
<keyword evidence="2" id="KW-1185">Reference proteome</keyword>
<dbReference type="Pfam" id="PF14097">
    <property type="entry name" value="SpoVAE"/>
    <property type="match status" value="1"/>
</dbReference>
<dbReference type="InterPro" id="IPR025914">
    <property type="entry name" value="SpoVAE"/>
</dbReference>
<dbReference type="Proteomes" id="UP000284219">
    <property type="component" value="Unassembled WGS sequence"/>
</dbReference>
<name>A0A419SMX6_9BACL</name>
<sequence>MEQKRDIVLITDGDDVARKVVEEVAKNVGGRCISRSAGNPTPLSGVQLVQHIKKAKRDPVLVMFDDNGDAERGRGEKALEYVANHPDMNVLGVVAVASNTPLVDGIDTDLCLNAKGEAVDHAVDKDGQDLVNQPPHIKGDTVDVLQQIDVPLIVGVGDIGKMHGQDHHFRGAPITTKAIEIILERSGYGGSQNS</sequence>
<dbReference type="RefSeq" id="WP_120188317.1">
    <property type="nucleotide sequence ID" value="NZ_MCHY01000006.1"/>
</dbReference>